<feature type="compositionally biased region" description="Polar residues" evidence="1">
    <location>
        <begin position="64"/>
        <end position="87"/>
    </location>
</feature>
<reference evidence="3" key="1">
    <citation type="submission" date="2019-12" db="UniProtKB">
        <authorList>
            <consortium name="WormBaseParasite"/>
        </authorList>
    </citation>
    <scope>IDENTIFICATION</scope>
</reference>
<feature type="region of interest" description="Disordered" evidence="1">
    <location>
        <begin position="1"/>
        <end position="139"/>
    </location>
</feature>
<organism evidence="2 3">
    <name type="scientific">Trichuris muris</name>
    <name type="common">Mouse whipworm</name>
    <dbReference type="NCBI Taxonomy" id="70415"/>
    <lineage>
        <taxon>Eukaryota</taxon>
        <taxon>Metazoa</taxon>
        <taxon>Ecdysozoa</taxon>
        <taxon>Nematoda</taxon>
        <taxon>Enoplea</taxon>
        <taxon>Dorylaimia</taxon>
        <taxon>Trichinellida</taxon>
        <taxon>Trichuridae</taxon>
        <taxon>Trichuris</taxon>
    </lineage>
</organism>
<proteinExistence type="predicted"/>
<accession>A0A5S6QUB0</accession>
<feature type="compositionally biased region" description="Basic residues" evidence="1">
    <location>
        <begin position="45"/>
        <end position="54"/>
    </location>
</feature>
<name>A0A5S6QUB0_TRIMR</name>
<evidence type="ECO:0000313" key="2">
    <source>
        <dbReference type="Proteomes" id="UP000046395"/>
    </source>
</evidence>
<feature type="compositionally biased region" description="Polar residues" evidence="1">
    <location>
        <begin position="25"/>
        <end position="39"/>
    </location>
</feature>
<dbReference type="WBParaSite" id="TMUE_2000010482.1">
    <property type="protein sequence ID" value="TMUE_2000010482.1"/>
    <property type="gene ID" value="WBGene00301015"/>
</dbReference>
<sequence>MVKAPAATEAPKGDRHVGCPVQRGTAPTGSGAIQGTNVNGGDCRRGKRAYHKEKKMNDRCSPGGTANVNENPSNRSTNGDNQRSMNSACRVLTRRTIERHGTMVTAVRRKRRAPIQLSKGSRPPPPKGRLIPNDEWRCA</sequence>
<keyword evidence="2" id="KW-1185">Reference proteome</keyword>
<protein>
    <submittedName>
        <fullName evidence="3">Uncharacterized protein</fullName>
    </submittedName>
</protein>
<evidence type="ECO:0000313" key="3">
    <source>
        <dbReference type="WBParaSite" id="TMUE_2000010482.1"/>
    </source>
</evidence>
<dbReference type="AlphaFoldDB" id="A0A5S6QUB0"/>
<evidence type="ECO:0000256" key="1">
    <source>
        <dbReference type="SAM" id="MobiDB-lite"/>
    </source>
</evidence>
<dbReference type="Proteomes" id="UP000046395">
    <property type="component" value="Unassembled WGS sequence"/>
</dbReference>